<name>A0A1W6A5W7_BACMY</name>
<reference evidence="1 3" key="1">
    <citation type="submission" date="2017-04" db="EMBL/GenBank/DDBJ databases">
        <title>The Characteristic of a Fine Plant Growth-Promoting Rhizobacteria Bacillus mycoides Gnyt1 and its Whole Genome Sequencing Analysis.</title>
        <authorList>
            <person name="Li J.H."/>
            <person name="Yao T."/>
        </authorList>
    </citation>
    <scope>NUCLEOTIDE SEQUENCE [LARGE SCALE GENOMIC DNA]</scope>
    <source>
        <strain evidence="1 3">Gnyt1</strain>
    </source>
</reference>
<accession>A0A1W6A5W7</accession>
<dbReference type="RefSeq" id="WP_085310013.1">
    <property type="nucleotide sequence ID" value="NZ_CP020743.1"/>
</dbReference>
<evidence type="ECO:0000313" key="3">
    <source>
        <dbReference type="Proteomes" id="UP000192932"/>
    </source>
</evidence>
<dbReference type="EMBL" id="CP020743">
    <property type="protein sequence ID" value="ARJ23824.1"/>
    <property type="molecule type" value="Genomic_DNA"/>
</dbReference>
<sequence>MEKPKMIEVFRAKTLDGQVPQMNDYYRNVYSNVQYKNESEGSVSVLVPEHEVQARNEFNNKCIDLLKGLEKENSVLAHKLARWHNIRLR</sequence>
<proteinExistence type="predicted"/>
<protein>
    <submittedName>
        <fullName evidence="1">Uncharacterized protein</fullName>
    </submittedName>
</protein>
<organism evidence="1 3">
    <name type="scientific">Bacillus mycoides</name>
    <dbReference type="NCBI Taxonomy" id="1405"/>
    <lineage>
        <taxon>Bacteria</taxon>
        <taxon>Bacillati</taxon>
        <taxon>Bacillota</taxon>
        <taxon>Bacilli</taxon>
        <taxon>Bacillales</taxon>
        <taxon>Bacillaceae</taxon>
        <taxon>Bacillus</taxon>
        <taxon>Bacillus cereus group</taxon>
    </lineage>
</organism>
<dbReference type="Proteomes" id="UP000192932">
    <property type="component" value="Chromosome"/>
</dbReference>
<dbReference type="AlphaFoldDB" id="A0A1W6A5W7"/>
<evidence type="ECO:0000313" key="2">
    <source>
        <dbReference type="EMBL" id="ARJ23824.1"/>
    </source>
</evidence>
<dbReference type="EMBL" id="CP020743">
    <property type="protein sequence ID" value="ARJ21161.1"/>
    <property type="molecule type" value="Genomic_DNA"/>
</dbReference>
<evidence type="ECO:0000313" key="1">
    <source>
        <dbReference type="EMBL" id="ARJ21161.1"/>
    </source>
</evidence>
<gene>
    <name evidence="1" type="ORF">B7492_07860</name>
    <name evidence="2" type="ORF">B7492_22645</name>
</gene>